<organism evidence="1 2">
    <name type="scientific">Trichomonas vaginalis (strain ATCC PRA-98 / G3)</name>
    <dbReference type="NCBI Taxonomy" id="412133"/>
    <lineage>
        <taxon>Eukaryota</taxon>
        <taxon>Metamonada</taxon>
        <taxon>Parabasalia</taxon>
        <taxon>Trichomonadida</taxon>
        <taxon>Trichomonadidae</taxon>
        <taxon>Trichomonas</taxon>
    </lineage>
</organism>
<evidence type="ECO:0000313" key="2">
    <source>
        <dbReference type="Proteomes" id="UP000001542"/>
    </source>
</evidence>
<evidence type="ECO:0000313" key="1">
    <source>
        <dbReference type="EMBL" id="EAY12839.1"/>
    </source>
</evidence>
<gene>
    <name evidence="1" type="ORF">TVAG_221930</name>
</gene>
<dbReference type="Proteomes" id="UP000001542">
    <property type="component" value="Unassembled WGS sequence"/>
</dbReference>
<name>A2E3E8_TRIV3</name>
<sequence>MLTDSIWADFDNQENAELLKSKLIKLKEKENNQNLGFFKCYPDATALSTPLKVKNKYETGYQSVVEYLETIIQMERENFIAPIRQQLKKDEFDDIDMYRYHNVCIYPQKVTDPKVLDDYTCFLYFEPLFRGKKRDIVWEEEERLRQGSILLLSESKNCIKIEAICISCIPTSKDENLFNKFLEFLYSGIVPVKEVDGHVHPGKKYYAFEPLEIFKVVLVRMESIKLMNENPFPHLAKSVVFHNFEQVLSADSNDIIYNFGVLRKDHFPSSHGCASDN</sequence>
<keyword evidence="2" id="KW-1185">Reference proteome</keyword>
<accession>A2E3E8</accession>
<dbReference type="VEuPathDB" id="TrichDB:TVAG_221930"/>
<dbReference type="AlphaFoldDB" id="A2E3E8"/>
<dbReference type="EMBL" id="DS113295">
    <property type="protein sequence ID" value="EAY12839.1"/>
    <property type="molecule type" value="Genomic_DNA"/>
</dbReference>
<dbReference type="KEGG" id="tva:4770808"/>
<dbReference type="InParanoid" id="A2E3E8"/>
<dbReference type="RefSeq" id="XP_001325062.1">
    <property type="nucleotide sequence ID" value="XM_001325027.1"/>
</dbReference>
<dbReference type="OrthoDB" id="10658526at2759"/>
<reference evidence="1" key="1">
    <citation type="submission" date="2006-10" db="EMBL/GenBank/DDBJ databases">
        <authorList>
            <person name="Amadeo P."/>
            <person name="Zhao Q."/>
            <person name="Wortman J."/>
            <person name="Fraser-Liggett C."/>
            <person name="Carlton J."/>
        </authorList>
    </citation>
    <scope>NUCLEOTIDE SEQUENCE</scope>
    <source>
        <strain evidence="1">G3</strain>
    </source>
</reference>
<protein>
    <submittedName>
        <fullName evidence="1">Uncharacterized protein</fullName>
    </submittedName>
</protein>
<dbReference type="VEuPathDB" id="TrichDB:TVAGG3_0969710"/>
<proteinExistence type="predicted"/>
<reference evidence="1" key="2">
    <citation type="journal article" date="2007" name="Science">
        <title>Draft genome sequence of the sexually transmitted pathogen Trichomonas vaginalis.</title>
        <authorList>
            <person name="Carlton J.M."/>
            <person name="Hirt R.P."/>
            <person name="Silva J.C."/>
            <person name="Delcher A.L."/>
            <person name="Schatz M."/>
            <person name="Zhao Q."/>
            <person name="Wortman J.R."/>
            <person name="Bidwell S.L."/>
            <person name="Alsmark U.C.M."/>
            <person name="Besteiro S."/>
            <person name="Sicheritz-Ponten T."/>
            <person name="Noel C.J."/>
            <person name="Dacks J.B."/>
            <person name="Foster P.G."/>
            <person name="Simillion C."/>
            <person name="Van de Peer Y."/>
            <person name="Miranda-Saavedra D."/>
            <person name="Barton G.J."/>
            <person name="Westrop G.D."/>
            <person name="Mueller S."/>
            <person name="Dessi D."/>
            <person name="Fiori P.L."/>
            <person name="Ren Q."/>
            <person name="Paulsen I."/>
            <person name="Zhang H."/>
            <person name="Bastida-Corcuera F.D."/>
            <person name="Simoes-Barbosa A."/>
            <person name="Brown M.T."/>
            <person name="Hayes R.D."/>
            <person name="Mukherjee M."/>
            <person name="Okumura C.Y."/>
            <person name="Schneider R."/>
            <person name="Smith A.J."/>
            <person name="Vanacova S."/>
            <person name="Villalvazo M."/>
            <person name="Haas B.J."/>
            <person name="Pertea M."/>
            <person name="Feldblyum T.V."/>
            <person name="Utterback T.R."/>
            <person name="Shu C.L."/>
            <person name="Osoegawa K."/>
            <person name="de Jong P.J."/>
            <person name="Hrdy I."/>
            <person name="Horvathova L."/>
            <person name="Zubacova Z."/>
            <person name="Dolezal P."/>
            <person name="Malik S.B."/>
            <person name="Logsdon J.M. Jr."/>
            <person name="Henze K."/>
            <person name="Gupta A."/>
            <person name="Wang C.C."/>
            <person name="Dunne R.L."/>
            <person name="Upcroft J.A."/>
            <person name="Upcroft P."/>
            <person name="White O."/>
            <person name="Salzberg S.L."/>
            <person name="Tang P."/>
            <person name="Chiu C.-H."/>
            <person name="Lee Y.-S."/>
            <person name="Embley T.M."/>
            <person name="Coombs G.H."/>
            <person name="Mottram J.C."/>
            <person name="Tachezy J."/>
            <person name="Fraser-Liggett C.M."/>
            <person name="Johnson P.J."/>
        </authorList>
    </citation>
    <scope>NUCLEOTIDE SEQUENCE [LARGE SCALE GENOMIC DNA]</scope>
    <source>
        <strain evidence="1">G3</strain>
    </source>
</reference>